<dbReference type="AlphaFoldDB" id="A0A1L3GIR7"/>
<organism evidence="1 2">
    <name type="scientific">Syntrophotalea acetylenica</name>
    <name type="common">Pelobacter acetylenicus</name>
    <dbReference type="NCBI Taxonomy" id="29542"/>
    <lineage>
        <taxon>Bacteria</taxon>
        <taxon>Pseudomonadati</taxon>
        <taxon>Thermodesulfobacteriota</taxon>
        <taxon>Desulfuromonadia</taxon>
        <taxon>Desulfuromonadales</taxon>
        <taxon>Syntrophotaleaceae</taxon>
        <taxon>Syntrophotalea</taxon>
    </lineage>
</organism>
<dbReference type="Proteomes" id="UP000182264">
    <property type="component" value="Chromosome"/>
</dbReference>
<sequence>MIVMTIVAILAAIAVPHYQRNLIQARESVLRENLYQMRKAIDGFFADQGRYPESLEELVEKRYLRGIPKDPFTGSAETWYTIPPEVLDLGAGDPGAVYDVRSGSNLAGLNGIPYRDW</sequence>
<proteinExistence type="predicted"/>
<reference evidence="1 2" key="1">
    <citation type="journal article" date="2017" name="Genome Announc.">
        <title>Complete Genome Sequences of Two Acetylene-Fermenting Pelobacter acetylenicus Strains.</title>
        <authorList>
            <person name="Sutton J.M."/>
            <person name="Baesman S.M."/>
            <person name="Fierst J.L."/>
            <person name="Poret-Peterson A.T."/>
            <person name="Oremland R.S."/>
            <person name="Dunlap D.S."/>
            <person name="Akob D.M."/>
        </authorList>
    </citation>
    <scope>NUCLEOTIDE SEQUENCE [LARGE SCALE GENOMIC DNA]</scope>
    <source>
        <strain evidence="1 2">DSM 3247</strain>
    </source>
</reference>
<evidence type="ECO:0000313" key="1">
    <source>
        <dbReference type="EMBL" id="APG25780.1"/>
    </source>
</evidence>
<dbReference type="InterPro" id="IPR045584">
    <property type="entry name" value="Pilin-like"/>
</dbReference>
<evidence type="ECO:0000313" key="2">
    <source>
        <dbReference type="Proteomes" id="UP000182264"/>
    </source>
</evidence>
<dbReference type="EMBL" id="CP015518">
    <property type="protein sequence ID" value="APG25780.1"/>
    <property type="molecule type" value="Genomic_DNA"/>
</dbReference>
<gene>
    <name evidence="1" type="ORF">A7E75_12750</name>
</gene>
<dbReference type="SUPFAM" id="SSF54523">
    <property type="entry name" value="Pili subunits"/>
    <property type="match status" value="1"/>
</dbReference>
<accession>A0A1L3GIR7</accession>
<name>A0A1L3GIR7_SYNAC</name>
<protein>
    <submittedName>
        <fullName evidence="1">General secretion pathway protein GspG</fullName>
    </submittedName>
</protein>
<keyword evidence="2" id="KW-1185">Reference proteome</keyword>
<dbReference type="KEGG" id="pace:A6070_06765"/>
<dbReference type="Gene3D" id="3.30.700.10">
    <property type="entry name" value="Glycoprotein, Type 4 Pilin"/>
    <property type="match status" value="1"/>
</dbReference>
<dbReference type="STRING" id="29542.A6070_06765"/>